<feature type="compositionally biased region" description="Basic and acidic residues" evidence="1">
    <location>
        <begin position="99"/>
        <end position="116"/>
    </location>
</feature>
<organism evidence="2">
    <name type="scientific">uncultured Thermomicrobiales bacterium</name>
    <dbReference type="NCBI Taxonomy" id="1645740"/>
    <lineage>
        <taxon>Bacteria</taxon>
        <taxon>Pseudomonadati</taxon>
        <taxon>Thermomicrobiota</taxon>
        <taxon>Thermomicrobia</taxon>
        <taxon>Thermomicrobiales</taxon>
        <taxon>environmental samples</taxon>
    </lineage>
</organism>
<feature type="non-terminal residue" evidence="2">
    <location>
        <position position="1"/>
    </location>
</feature>
<feature type="compositionally biased region" description="Basic residues" evidence="1">
    <location>
        <begin position="126"/>
        <end position="169"/>
    </location>
</feature>
<dbReference type="AlphaFoldDB" id="A0A6J4VLC5"/>
<evidence type="ECO:0000256" key="1">
    <source>
        <dbReference type="SAM" id="MobiDB-lite"/>
    </source>
</evidence>
<evidence type="ECO:0000313" key="2">
    <source>
        <dbReference type="EMBL" id="CAA9579175.1"/>
    </source>
</evidence>
<accession>A0A6J4VLC5</accession>
<sequence length="226" mass="24895">AGRDARLARRLPRRHGWSVGDARPRQPGPCSGARRGRRRARAGAAGPAGPDRPGGAGGPAAAARLRRPLQAVRPALPRRAPACLGRPEGKTHPAGLGARDGDVRRRAAEPGPDGRPRPGRGIRGGPPRRRHRGRALRHPGRRRDRRQGGRHVRLRRPRRPLGRRHRPRRCRPDHGDDDGRALRRLRPGRRPGRGRQRSPGRTGGERWRRRAGGGGRGQEGRGRWGV</sequence>
<feature type="compositionally biased region" description="Basic and acidic residues" evidence="1">
    <location>
        <begin position="170"/>
        <end position="181"/>
    </location>
</feature>
<protein>
    <submittedName>
        <fullName evidence="2">Uncharacterized protein</fullName>
    </submittedName>
</protein>
<feature type="compositionally biased region" description="Low complexity" evidence="1">
    <location>
        <begin position="42"/>
        <end position="51"/>
    </location>
</feature>
<gene>
    <name evidence="2" type="ORF">AVDCRST_MAG19-3664</name>
</gene>
<feature type="region of interest" description="Disordered" evidence="1">
    <location>
        <begin position="1"/>
        <end position="226"/>
    </location>
</feature>
<dbReference type="EMBL" id="CADCWL010000206">
    <property type="protein sequence ID" value="CAA9579175.1"/>
    <property type="molecule type" value="Genomic_DNA"/>
</dbReference>
<feature type="non-terminal residue" evidence="2">
    <location>
        <position position="226"/>
    </location>
</feature>
<feature type="compositionally biased region" description="Basic residues" evidence="1">
    <location>
        <begin position="182"/>
        <end position="198"/>
    </location>
</feature>
<name>A0A6J4VLC5_9BACT</name>
<proteinExistence type="predicted"/>
<feature type="compositionally biased region" description="Low complexity" evidence="1">
    <location>
        <begin position="59"/>
        <end position="86"/>
    </location>
</feature>
<reference evidence="2" key="1">
    <citation type="submission" date="2020-02" db="EMBL/GenBank/DDBJ databases">
        <authorList>
            <person name="Meier V. D."/>
        </authorList>
    </citation>
    <scope>NUCLEOTIDE SEQUENCE</scope>
    <source>
        <strain evidence="2">AVDCRST_MAG19</strain>
    </source>
</reference>